<dbReference type="RefSeq" id="XP_030966206.1">
    <property type="nucleotide sequence ID" value="XM_031110346.1"/>
</dbReference>
<dbReference type="Gramene" id="QL01p031834:mrna">
    <property type="protein sequence ID" value="QL01p031834:mrna"/>
    <property type="gene ID" value="QL01p031834"/>
</dbReference>
<dbReference type="Gene3D" id="3.40.50.300">
    <property type="entry name" value="P-loop containing nucleotide triphosphate hydrolases"/>
    <property type="match status" value="1"/>
</dbReference>
<gene>
    <name evidence="6" type="primary">LOC115986884</name>
</gene>
<evidence type="ECO:0000256" key="4">
    <source>
        <dbReference type="SAM" id="MobiDB-lite"/>
    </source>
</evidence>
<dbReference type="Gene3D" id="3.80.10.10">
    <property type="entry name" value="Ribonuclease Inhibitor"/>
    <property type="match status" value="2"/>
</dbReference>
<name>A0A7N2KP95_QUELO</name>
<dbReference type="RefSeq" id="XP_030966138.1">
    <property type="nucleotide sequence ID" value="XM_031110278.1"/>
</dbReference>
<dbReference type="RefSeq" id="XP_030966106.1">
    <property type="nucleotide sequence ID" value="XM_031110246.1"/>
</dbReference>
<dbReference type="PANTHER" id="PTHR11017">
    <property type="entry name" value="LEUCINE-RICH REPEAT-CONTAINING PROTEIN"/>
    <property type="match status" value="1"/>
</dbReference>
<dbReference type="RefSeq" id="XP_030966146.1">
    <property type="nucleotide sequence ID" value="XM_031110286.1"/>
</dbReference>
<dbReference type="PROSITE" id="PS50104">
    <property type="entry name" value="TIR"/>
    <property type="match status" value="1"/>
</dbReference>
<dbReference type="AlphaFoldDB" id="A0A7N2KP95"/>
<dbReference type="RefSeq" id="XP_030966185.1">
    <property type="nucleotide sequence ID" value="XM_031110325.1"/>
</dbReference>
<dbReference type="Pfam" id="PF00931">
    <property type="entry name" value="NB-ARC"/>
    <property type="match status" value="1"/>
</dbReference>
<keyword evidence="7" id="KW-1185">Reference proteome</keyword>
<dbReference type="PANTHER" id="PTHR11017:SF570">
    <property type="entry name" value="DISEASE RESISTANCE PROTEIN (TIR-NBS CLASS)-RELATED"/>
    <property type="match status" value="1"/>
</dbReference>
<dbReference type="InParanoid" id="A0A7N2KP95"/>
<dbReference type="KEGG" id="qlo:115986884"/>
<sequence>MISIVVLSENYASSSWCLNELVQILECRNKGQVVLPVFYKVNPSEIRKQEGKFGLALTKHEEKTKDNMEKVQRWRVALTKTTDLSGFCFKDGCIESEFQFIQRIIKEISSTKLDRTQLFVAKHPVGIDSRAEAIESLVDTKSNDVRIVGIYGLGGVGKTTIAKAVYNRIFYHFERSYFLENVREQLGTNDGIIKVQRKLLSKIIGDKNLKKVGNIAEGIKLIMDMLCHIRILLILDDVDELSEIENLLGKCNWLASGSRVIITTRDKQVLTTLGKELLIYEVKKLNQCEACELLSLHAFQLNKPKEGYSKIVEQIINYANGLPLALKIIGSDLCGKSICEWESALEKYKSIPHKKILEKLKISYDALEKIEKDIFLNIACFFKGFHKDYVVNILDSCNLYPNYGIRKLVDKCLITIEFGKLLMHDLLQQMGREIIQQESEEPKNRSRIWCYKDAYEVLTRNMGSDKIQGIMLYSPEPVTMTLQNEPFKILENLKFLLVRNVHICEEFEYLPSGLRLLEWPEYPFSLPSKYDPQQLVALNAPRSRIRLKIFKQGIQLKNLKHINLSKCESITKLPELCAPNLETLDLSLCKNLVTVHESFGFLDKLQAWNLDRCAKLQNLPNSLRLKSLKEFFLTDCSSLEKFPDIHLEMKCLENLDLSGSGILELPSSIGYLTGLKSLDLEYCHNLRDVPDSIYKLQLLEGLYIPTAKLRPVCSSFDGFSGYGFLRLDCLDFRRSKNIVELDLLIKLDYFPALKHLFLSGTNIVSIPESISKFTTLEILEINNCKQLREIPRLPQSIRLVNAKGCLSLDQQSSSRLLNQIGEILGTKPNKECEGERSEILMDPQSLIKLLLSNDEGFGFENDDDHRSFILPGIEIPKWFNSNHQGVGNSISFYVGRKFPNNFAVCFAVGLVPHSSPHAWNVYLSINGYKKICIGLIWMLDEVSGHLWLCSRSHHKLQKQLNESNPSEQNYVEVKYEVNNTFEPRSWGVHVECICCPQNSNISYLPLLSARHSCGSSFIPGNTELPPLPPVSSTSYGSNLDHGAFNNVGDSKRAEIRLKPSRKPSSRL</sequence>
<dbReference type="InterPro" id="IPR027417">
    <property type="entry name" value="P-loop_NTPase"/>
</dbReference>
<dbReference type="InterPro" id="IPR058192">
    <property type="entry name" value="WHD_ROQ1-like"/>
</dbReference>
<dbReference type="Proteomes" id="UP000594261">
    <property type="component" value="Chromosome 1"/>
</dbReference>
<dbReference type="InterPro" id="IPR002182">
    <property type="entry name" value="NB-ARC"/>
</dbReference>
<evidence type="ECO:0000256" key="3">
    <source>
        <dbReference type="ARBA" id="ARBA00022821"/>
    </source>
</evidence>
<dbReference type="InterPro" id="IPR032675">
    <property type="entry name" value="LRR_dom_sf"/>
</dbReference>
<protein>
    <recommendedName>
        <fullName evidence="5">TIR domain-containing protein</fullName>
    </recommendedName>
</protein>
<dbReference type="OrthoDB" id="694479at2759"/>
<feature type="domain" description="TIR" evidence="5">
    <location>
        <begin position="1"/>
        <end position="112"/>
    </location>
</feature>
<evidence type="ECO:0000313" key="6">
    <source>
        <dbReference type="EnsemblPlants" id="QL01p031834:mrna"/>
    </source>
</evidence>
<dbReference type="RefSeq" id="XP_030966163.1">
    <property type="nucleotide sequence ID" value="XM_031110303.1"/>
</dbReference>
<dbReference type="GO" id="GO:0006952">
    <property type="term" value="P:defense response"/>
    <property type="evidence" value="ECO:0007669"/>
    <property type="project" value="UniProtKB-KW"/>
</dbReference>
<dbReference type="EnsemblPlants" id="QL01p031834:mrna">
    <property type="protein sequence ID" value="QL01p031834:mrna"/>
    <property type="gene ID" value="QL01p031834"/>
</dbReference>
<dbReference type="GeneID" id="115986884"/>
<dbReference type="FunCoup" id="A0A7N2KP95">
    <property type="interactions" value="414"/>
</dbReference>
<dbReference type="InterPro" id="IPR044974">
    <property type="entry name" value="Disease_R_plants"/>
</dbReference>
<dbReference type="InterPro" id="IPR058546">
    <property type="entry name" value="RPS4B/Roq1-like_LRR"/>
</dbReference>
<dbReference type="RefSeq" id="XP_030966174.1">
    <property type="nucleotide sequence ID" value="XM_031110314.1"/>
</dbReference>
<keyword evidence="1" id="KW-0433">Leucine-rich repeat</keyword>
<dbReference type="RefSeq" id="XP_030966131.1">
    <property type="nucleotide sequence ID" value="XM_031110271.1"/>
</dbReference>
<evidence type="ECO:0000256" key="1">
    <source>
        <dbReference type="ARBA" id="ARBA00022614"/>
    </source>
</evidence>
<dbReference type="SUPFAM" id="SSF52200">
    <property type="entry name" value="Toll/Interleukin receptor TIR domain"/>
    <property type="match status" value="1"/>
</dbReference>
<keyword evidence="2" id="KW-0677">Repeat</keyword>
<reference evidence="6" key="2">
    <citation type="submission" date="2021-01" db="UniProtKB">
        <authorList>
            <consortium name="EnsemblPlants"/>
        </authorList>
    </citation>
    <scope>IDENTIFICATION</scope>
</reference>
<accession>A0A7N2KP95</accession>
<dbReference type="InterPro" id="IPR042197">
    <property type="entry name" value="Apaf_helical"/>
</dbReference>
<feature type="compositionally biased region" description="Basic residues" evidence="4">
    <location>
        <begin position="1058"/>
        <end position="1067"/>
    </location>
</feature>
<dbReference type="RefSeq" id="XP_030966115.1">
    <property type="nucleotide sequence ID" value="XM_031110255.1"/>
</dbReference>
<dbReference type="EMBL" id="LRBV02000001">
    <property type="status" value="NOT_ANNOTATED_CDS"/>
    <property type="molecule type" value="Genomic_DNA"/>
</dbReference>
<dbReference type="InterPro" id="IPR035897">
    <property type="entry name" value="Toll_tir_struct_dom_sf"/>
</dbReference>
<keyword evidence="3" id="KW-0611">Plant defense</keyword>
<dbReference type="RefSeq" id="XP_030966196.1">
    <property type="nucleotide sequence ID" value="XM_031110336.1"/>
</dbReference>
<dbReference type="InterPro" id="IPR000157">
    <property type="entry name" value="TIR_dom"/>
</dbReference>
<dbReference type="Pfam" id="PF01582">
    <property type="entry name" value="TIR"/>
    <property type="match status" value="1"/>
</dbReference>
<dbReference type="RefSeq" id="XP_030966124.1">
    <property type="nucleotide sequence ID" value="XM_031110264.1"/>
</dbReference>
<dbReference type="Pfam" id="PF23282">
    <property type="entry name" value="WHD_ROQ1"/>
    <property type="match status" value="1"/>
</dbReference>
<dbReference type="SUPFAM" id="SSF46785">
    <property type="entry name" value="Winged helix' DNA-binding domain"/>
    <property type="match status" value="1"/>
</dbReference>
<dbReference type="Gene3D" id="1.10.8.430">
    <property type="entry name" value="Helical domain of apoptotic protease-activating factors"/>
    <property type="match status" value="1"/>
</dbReference>
<reference evidence="6 7" key="1">
    <citation type="journal article" date="2016" name="G3 (Bethesda)">
        <title>First Draft Assembly and Annotation of the Genome of a California Endemic Oak Quercus lobata Nee (Fagaceae).</title>
        <authorList>
            <person name="Sork V.L."/>
            <person name="Fitz-Gibbon S.T."/>
            <person name="Puiu D."/>
            <person name="Crepeau M."/>
            <person name="Gugger P.F."/>
            <person name="Sherman R."/>
            <person name="Stevens K."/>
            <person name="Langley C.H."/>
            <person name="Pellegrini M."/>
            <person name="Salzberg S.L."/>
        </authorList>
    </citation>
    <scope>NUCLEOTIDE SEQUENCE [LARGE SCALE GENOMIC DNA]</scope>
    <source>
        <strain evidence="6 7">cv. SW786</strain>
    </source>
</reference>
<evidence type="ECO:0000256" key="2">
    <source>
        <dbReference type="ARBA" id="ARBA00022737"/>
    </source>
</evidence>
<evidence type="ECO:0000313" key="7">
    <source>
        <dbReference type="Proteomes" id="UP000594261"/>
    </source>
</evidence>
<dbReference type="Pfam" id="PF23286">
    <property type="entry name" value="LRR_13"/>
    <property type="match status" value="1"/>
</dbReference>
<dbReference type="GO" id="GO:0043531">
    <property type="term" value="F:ADP binding"/>
    <property type="evidence" value="ECO:0007669"/>
    <property type="project" value="InterPro"/>
</dbReference>
<proteinExistence type="predicted"/>
<dbReference type="PRINTS" id="PR00364">
    <property type="entry name" value="DISEASERSIST"/>
</dbReference>
<feature type="region of interest" description="Disordered" evidence="4">
    <location>
        <begin position="1041"/>
        <end position="1067"/>
    </location>
</feature>
<organism evidence="6 7">
    <name type="scientific">Quercus lobata</name>
    <name type="common">Valley oak</name>
    <dbReference type="NCBI Taxonomy" id="97700"/>
    <lineage>
        <taxon>Eukaryota</taxon>
        <taxon>Viridiplantae</taxon>
        <taxon>Streptophyta</taxon>
        <taxon>Embryophyta</taxon>
        <taxon>Tracheophyta</taxon>
        <taxon>Spermatophyta</taxon>
        <taxon>Magnoliopsida</taxon>
        <taxon>eudicotyledons</taxon>
        <taxon>Gunneridae</taxon>
        <taxon>Pentapetalae</taxon>
        <taxon>rosids</taxon>
        <taxon>fabids</taxon>
        <taxon>Fagales</taxon>
        <taxon>Fagaceae</taxon>
        <taxon>Quercus</taxon>
    </lineage>
</organism>
<evidence type="ECO:0000259" key="5">
    <source>
        <dbReference type="PROSITE" id="PS50104"/>
    </source>
</evidence>
<dbReference type="GO" id="GO:0007165">
    <property type="term" value="P:signal transduction"/>
    <property type="evidence" value="ECO:0007669"/>
    <property type="project" value="InterPro"/>
</dbReference>
<dbReference type="OMA" id="ICEWESA"/>
<dbReference type="SUPFAM" id="SSF52058">
    <property type="entry name" value="L domain-like"/>
    <property type="match status" value="1"/>
</dbReference>
<dbReference type="RefSeq" id="XP_030966153.1">
    <property type="nucleotide sequence ID" value="XM_031110293.1"/>
</dbReference>
<dbReference type="InterPro" id="IPR036390">
    <property type="entry name" value="WH_DNA-bd_sf"/>
</dbReference>
<dbReference type="Gene3D" id="3.40.50.10140">
    <property type="entry name" value="Toll/interleukin-1 receptor homology (TIR) domain"/>
    <property type="match status" value="1"/>
</dbReference>
<dbReference type="SUPFAM" id="SSF52540">
    <property type="entry name" value="P-loop containing nucleoside triphosphate hydrolases"/>
    <property type="match status" value="1"/>
</dbReference>